<evidence type="ECO:0000313" key="2">
    <source>
        <dbReference type="EMBL" id="MDH6222140.1"/>
    </source>
</evidence>
<evidence type="ECO:0000259" key="1">
    <source>
        <dbReference type="PROSITE" id="PS50075"/>
    </source>
</evidence>
<name>A0ABT6M0R4_9ACTN</name>
<proteinExistence type="predicted"/>
<accession>A0ABT6M0R4</accession>
<keyword evidence="3" id="KW-1185">Reference proteome</keyword>
<dbReference type="Proteomes" id="UP001160499">
    <property type="component" value="Unassembled WGS sequence"/>
</dbReference>
<dbReference type="RefSeq" id="WP_280882785.1">
    <property type="nucleotide sequence ID" value="NZ_JARXVH010000029.1"/>
</dbReference>
<dbReference type="Gene3D" id="1.10.1200.10">
    <property type="entry name" value="ACP-like"/>
    <property type="match status" value="1"/>
</dbReference>
<organism evidence="2 3">
    <name type="scientific">Streptomyces pseudovenezuelae</name>
    <dbReference type="NCBI Taxonomy" id="67350"/>
    <lineage>
        <taxon>Bacteria</taxon>
        <taxon>Bacillati</taxon>
        <taxon>Actinomycetota</taxon>
        <taxon>Actinomycetes</taxon>
        <taxon>Kitasatosporales</taxon>
        <taxon>Streptomycetaceae</taxon>
        <taxon>Streptomyces</taxon>
        <taxon>Streptomyces aurantiacus group</taxon>
    </lineage>
</organism>
<reference evidence="2 3" key="1">
    <citation type="submission" date="2023-04" db="EMBL/GenBank/DDBJ databases">
        <title>Forest soil microbial communities from Buena Vista Peninsula, Colon Province, Panama.</title>
        <authorList>
            <person name="Bouskill N."/>
        </authorList>
    </citation>
    <scope>NUCLEOTIDE SEQUENCE [LARGE SCALE GENOMIC DNA]</scope>
    <source>
        <strain evidence="2 3">GGS1</strain>
    </source>
</reference>
<gene>
    <name evidence="2" type="ORF">M2283_009487</name>
</gene>
<dbReference type="SUPFAM" id="SSF47336">
    <property type="entry name" value="ACP-like"/>
    <property type="match status" value="1"/>
</dbReference>
<evidence type="ECO:0000313" key="3">
    <source>
        <dbReference type="Proteomes" id="UP001160499"/>
    </source>
</evidence>
<comment type="caution">
    <text evidence="2">The sequence shown here is derived from an EMBL/GenBank/DDBJ whole genome shotgun (WGS) entry which is preliminary data.</text>
</comment>
<dbReference type="InterPro" id="IPR036736">
    <property type="entry name" value="ACP-like_sf"/>
</dbReference>
<dbReference type="PROSITE" id="PS50075">
    <property type="entry name" value="CARRIER"/>
    <property type="match status" value="1"/>
</dbReference>
<feature type="domain" description="Carrier" evidence="1">
    <location>
        <begin position="3"/>
        <end position="78"/>
    </location>
</feature>
<protein>
    <submittedName>
        <fullName evidence="2">Acyl carrier protein</fullName>
    </submittedName>
</protein>
<dbReference type="InterPro" id="IPR009081">
    <property type="entry name" value="PP-bd_ACP"/>
</dbReference>
<sequence>MSTPSAPTFTEFVNLCAQIFKVPDLSPEVSILDNGGDSLLVARLAVELDERWGIQINILDVYTAANVRELYDGVRGVSRAE</sequence>
<dbReference type="EMBL" id="JARXVH010000029">
    <property type="protein sequence ID" value="MDH6222140.1"/>
    <property type="molecule type" value="Genomic_DNA"/>
</dbReference>
<dbReference type="Pfam" id="PF00550">
    <property type="entry name" value="PP-binding"/>
    <property type="match status" value="1"/>
</dbReference>